<proteinExistence type="inferred from homology"/>
<reference evidence="7 8" key="1">
    <citation type="submission" date="2020-02" db="EMBL/GenBank/DDBJ databases">
        <title>Genome analysis of Thermosulfuriphilus ammonigenes ST65T, an anaerobic thermophilic chemolithoautotrophic bacterium isolated from a deep-sea hydrothermal vent.</title>
        <authorList>
            <person name="Slobodkina G."/>
            <person name="Allioux M."/>
            <person name="Merkel A."/>
            <person name="Alain K."/>
            <person name="Jebbar M."/>
            <person name="Slobodkin A."/>
        </authorList>
    </citation>
    <scope>NUCLEOTIDE SEQUENCE [LARGE SCALE GENOMIC DNA]</scope>
    <source>
        <strain evidence="7 8">ST65</strain>
    </source>
</reference>
<dbReference type="PANTHER" id="PTHR34184:SF4">
    <property type="entry name" value="UPF0718 PROTEIN YCGR"/>
    <property type="match status" value="1"/>
</dbReference>
<evidence type="ECO:0000256" key="2">
    <source>
        <dbReference type="ARBA" id="ARBA00006386"/>
    </source>
</evidence>
<dbReference type="RefSeq" id="WP_166031833.1">
    <property type="nucleotide sequence ID" value="NZ_CP048877.1"/>
</dbReference>
<protein>
    <submittedName>
        <fullName evidence="7">SO_0444 family Cu/Zn efflux transporter</fullName>
    </submittedName>
</protein>
<evidence type="ECO:0000256" key="5">
    <source>
        <dbReference type="ARBA" id="ARBA00022989"/>
    </source>
</evidence>
<dbReference type="NCBIfam" id="NF033936">
    <property type="entry name" value="CuZnOut_SO0444"/>
    <property type="match status" value="1"/>
</dbReference>
<organism evidence="7 8">
    <name type="scientific">Thermosulfuriphilus ammonigenes</name>
    <dbReference type="NCBI Taxonomy" id="1936021"/>
    <lineage>
        <taxon>Bacteria</taxon>
        <taxon>Pseudomonadati</taxon>
        <taxon>Thermodesulfobacteriota</taxon>
        <taxon>Thermodesulfobacteria</taxon>
        <taxon>Thermodesulfobacteriales</taxon>
        <taxon>Thermodesulfobacteriaceae</taxon>
        <taxon>Thermosulfuriphilus</taxon>
    </lineage>
</organism>
<keyword evidence="6" id="KW-0472">Membrane</keyword>
<gene>
    <name evidence="7" type="ORF">G4V39_04700</name>
</gene>
<dbReference type="InterPro" id="IPR005524">
    <property type="entry name" value="DUF318"/>
</dbReference>
<comment type="subcellular location">
    <subcellularLocation>
        <location evidence="1">Cell membrane</location>
        <topology evidence="1">Multi-pass membrane protein</topology>
    </subcellularLocation>
</comment>
<keyword evidence="5" id="KW-1133">Transmembrane helix</keyword>
<keyword evidence="8" id="KW-1185">Reference proteome</keyword>
<dbReference type="GO" id="GO:0005886">
    <property type="term" value="C:plasma membrane"/>
    <property type="evidence" value="ECO:0007669"/>
    <property type="project" value="UniProtKB-SubCell"/>
</dbReference>
<evidence type="ECO:0000313" key="8">
    <source>
        <dbReference type="Proteomes" id="UP000502179"/>
    </source>
</evidence>
<keyword evidence="4" id="KW-0812">Transmembrane</keyword>
<evidence type="ECO:0000256" key="6">
    <source>
        <dbReference type="ARBA" id="ARBA00023136"/>
    </source>
</evidence>
<dbReference type="InterPro" id="IPR052923">
    <property type="entry name" value="UPF0718"/>
</dbReference>
<accession>A0A6G7PVA6</accession>
<dbReference type="EMBL" id="CP048877">
    <property type="protein sequence ID" value="QIJ71615.1"/>
    <property type="molecule type" value="Genomic_DNA"/>
</dbReference>
<dbReference type="KEGG" id="tav:G4V39_04700"/>
<dbReference type="PANTHER" id="PTHR34184">
    <property type="entry name" value="UPF0718 PROTEIN YCGR"/>
    <property type="match status" value="1"/>
</dbReference>
<evidence type="ECO:0000256" key="4">
    <source>
        <dbReference type="ARBA" id="ARBA00022692"/>
    </source>
</evidence>
<evidence type="ECO:0000256" key="1">
    <source>
        <dbReference type="ARBA" id="ARBA00004651"/>
    </source>
</evidence>
<keyword evidence="3" id="KW-1003">Cell membrane</keyword>
<sequence length="361" mass="37775">MPFLREFWQLTVEMAPYLLFGLLAAGLLKVFLSPEAVARHLGGRGWREVFKAAIFGIPLPLCCCGVLPTGIALSRQGASRGATVAFLISTPQTGVDSILVTYGMLGPVLAVARPLTALVSGVIGGLLVEALASGRRIVSPDGGVSLCQVCQDEACLQRHSLGERLGAALRYGFGELLSEIALPLFGGLVIAALVAVILPPGLLGRLVSPGPGQLLLMVLAGLPLYMCSTASVPLAYALLLQGVSPGAALVFLMCGPATNTTAISVIGATLGWRTLLIFIFSIISVALASGYLLDTLWPQALTLGERLHSTPEGLALWAEVSGGLLLGLVFWHLSLKLRARLRKTPSCSCQSSCCSSHRRPG</sequence>
<evidence type="ECO:0000313" key="7">
    <source>
        <dbReference type="EMBL" id="QIJ71615.1"/>
    </source>
</evidence>
<dbReference type="AlphaFoldDB" id="A0A6G7PVA6"/>
<evidence type="ECO:0000256" key="3">
    <source>
        <dbReference type="ARBA" id="ARBA00022475"/>
    </source>
</evidence>
<dbReference type="Pfam" id="PF03773">
    <property type="entry name" value="ArsP_1"/>
    <property type="match status" value="1"/>
</dbReference>
<comment type="similarity">
    <text evidence="2">Belongs to the UPF0718 family.</text>
</comment>
<name>A0A6G7PVA6_9BACT</name>
<dbReference type="Proteomes" id="UP000502179">
    <property type="component" value="Chromosome"/>
</dbReference>